<comment type="caution">
    <text evidence="1">The sequence shown here is derived from an EMBL/GenBank/DDBJ whole genome shotgun (WGS) entry which is preliminary data.</text>
</comment>
<gene>
    <name evidence="1" type="ORF">NKR23_g9026</name>
</gene>
<evidence type="ECO:0000313" key="2">
    <source>
        <dbReference type="Proteomes" id="UP001174694"/>
    </source>
</evidence>
<keyword evidence="2" id="KW-1185">Reference proteome</keyword>
<dbReference type="SUPFAM" id="SSF49417">
    <property type="entry name" value="p53-like transcription factors"/>
    <property type="match status" value="1"/>
</dbReference>
<reference evidence="1" key="1">
    <citation type="submission" date="2022-07" db="EMBL/GenBank/DDBJ databases">
        <title>Fungi with potential for degradation of polypropylene.</title>
        <authorList>
            <person name="Gostincar C."/>
        </authorList>
    </citation>
    <scope>NUCLEOTIDE SEQUENCE</scope>
    <source>
        <strain evidence="1">EXF-13308</strain>
    </source>
</reference>
<dbReference type="Proteomes" id="UP001174694">
    <property type="component" value="Unassembled WGS sequence"/>
</dbReference>
<sequence length="302" mass="33719">MSELVSGRNISDCWGTPLPVSQKKVRLCVVGDLDSMACGWTPQELNQYVLLTRHQPDGYPVWKEQPDGGIFAAYTGTLSLSTHDSTPDLEANEQSYEEVIQDRRVDDPERGGVPDPELLSFERMHDTHTLVDDGGRTQQVKISARLKGLFFLLERAQSASGPTRPQVELTTCQRYTFHIEGFVTTPRGQLSVIVQPGEIMSVRDAKIVISATMCRGREPVPHPVDQRSDQKPQLLPLIDDNAKTADASILTYRIGRQHLAFPRRRAKLQRYTYLHLTAIGTLSDGSNVVLTEQAAYSGRIHI</sequence>
<organism evidence="1 2">
    <name type="scientific">Pleurostoma richardsiae</name>
    <dbReference type="NCBI Taxonomy" id="41990"/>
    <lineage>
        <taxon>Eukaryota</taxon>
        <taxon>Fungi</taxon>
        <taxon>Dikarya</taxon>
        <taxon>Ascomycota</taxon>
        <taxon>Pezizomycotina</taxon>
        <taxon>Sordariomycetes</taxon>
        <taxon>Sordariomycetidae</taxon>
        <taxon>Calosphaeriales</taxon>
        <taxon>Pleurostomataceae</taxon>
        <taxon>Pleurostoma</taxon>
    </lineage>
</organism>
<dbReference type="InterPro" id="IPR008967">
    <property type="entry name" value="p53-like_TF_DNA-bd_sf"/>
</dbReference>
<protein>
    <submittedName>
        <fullName evidence="1">Uncharacterized protein</fullName>
    </submittedName>
</protein>
<dbReference type="AlphaFoldDB" id="A0AA38RGS5"/>
<proteinExistence type="predicted"/>
<name>A0AA38RGS5_9PEZI</name>
<evidence type="ECO:0000313" key="1">
    <source>
        <dbReference type="EMBL" id="KAJ9137680.1"/>
    </source>
</evidence>
<dbReference type="GO" id="GO:0003700">
    <property type="term" value="F:DNA-binding transcription factor activity"/>
    <property type="evidence" value="ECO:0007669"/>
    <property type="project" value="InterPro"/>
</dbReference>
<accession>A0AA38RGS5</accession>
<dbReference type="EMBL" id="JANBVO010000033">
    <property type="protein sequence ID" value="KAJ9137680.1"/>
    <property type="molecule type" value="Genomic_DNA"/>
</dbReference>